<reference evidence="2" key="1">
    <citation type="submission" date="2015-07" db="EMBL/GenBank/DDBJ databases">
        <title>Fjat-14205 dsm 2895.</title>
        <authorList>
            <person name="Liu B."/>
            <person name="Wang J."/>
            <person name="Zhu Y."/>
            <person name="Liu G."/>
            <person name="Chen Q."/>
            <person name="Chen Z."/>
            <person name="Lan J."/>
            <person name="Che J."/>
            <person name="Ge C."/>
            <person name="Shi H."/>
            <person name="Pan Z."/>
            <person name="Liu X."/>
        </authorList>
    </citation>
    <scope>NUCLEOTIDE SEQUENCE [LARGE SCALE GENOMIC DNA]</scope>
    <source>
        <strain evidence="2">DSM 25560</strain>
    </source>
</reference>
<accession>A0ABR5JZP9</accession>
<sequence>MDVIIPPQDISDQHLLVLEYLLIWYLRPPKNLSKGLGSHWRYFRWDWAEEVVKEVAKEKYKMEILCKVDEFLFSFDLIRIQRKYDENGDFKKYEDTEQIESPKKACTEKRNCSCFNCK</sequence>
<protein>
    <submittedName>
        <fullName evidence="1">Uncharacterized protein</fullName>
    </submittedName>
</protein>
<keyword evidence="2" id="KW-1185">Reference proteome</keyword>
<organism evidence="1 2">
    <name type="scientific">Lysinibacillus contaminans</name>
    <dbReference type="NCBI Taxonomy" id="1293441"/>
    <lineage>
        <taxon>Bacteria</taxon>
        <taxon>Bacillati</taxon>
        <taxon>Bacillota</taxon>
        <taxon>Bacilli</taxon>
        <taxon>Bacillales</taxon>
        <taxon>Bacillaceae</taxon>
        <taxon>Lysinibacillus</taxon>
    </lineage>
</organism>
<proteinExistence type="predicted"/>
<comment type="caution">
    <text evidence="1">The sequence shown here is derived from an EMBL/GenBank/DDBJ whole genome shotgun (WGS) entry which is preliminary data.</text>
</comment>
<evidence type="ECO:0000313" key="1">
    <source>
        <dbReference type="EMBL" id="KOS68121.1"/>
    </source>
</evidence>
<name>A0ABR5JZP9_9BACI</name>
<dbReference type="RefSeq" id="WP_053582937.1">
    <property type="nucleotide sequence ID" value="NZ_LGRV01000003.1"/>
</dbReference>
<evidence type="ECO:0000313" key="2">
    <source>
        <dbReference type="Proteomes" id="UP000050668"/>
    </source>
</evidence>
<dbReference type="EMBL" id="LGRV01000003">
    <property type="protein sequence ID" value="KOS68121.1"/>
    <property type="molecule type" value="Genomic_DNA"/>
</dbReference>
<dbReference type="Proteomes" id="UP000050668">
    <property type="component" value="Unassembled WGS sequence"/>
</dbReference>
<gene>
    <name evidence="1" type="ORF">AEA09_05840</name>
</gene>